<dbReference type="RefSeq" id="WP_070177149.1">
    <property type="nucleotide sequence ID" value="NZ_BMJR01000011.1"/>
</dbReference>
<protein>
    <recommendedName>
        <fullName evidence="3">DUF3301 domain-containing protein</fullName>
    </recommendedName>
</protein>
<comment type="caution">
    <text evidence="1">The sequence shown here is derived from an EMBL/GenBank/DDBJ whole genome shotgun (WGS) entry which is preliminary data.</text>
</comment>
<proteinExistence type="predicted"/>
<dbReference type="STRING" id="1856405.BFC17_22045"/>
<sequence>MNLFDVLLLVILCAGAAFFWRIRIISECANQYLQRYCEQQRLQLVSVARKSTRPMLYRGKLDWRSEFLFEFSSTGDDCYQGTLELNGLTIVKTYTPPHRIVTH</sequence>
<evidence type="ECO:0008006" key="3">
    <source>
        <dbReference type="Google" id="ProtNLM"/>
    </source>
</evidence>
<evidence type="ECO:0000313" key="1">
    <source>
        <dbReference type="EMBL" id="OFI34220.1"/>
    </source>
</evidence>
<dbReference type="OrthoDB" id="5959530at2"/>
<reference evidence="1 2" key="1">
    <citation type="submission" date="2016-09" db="EMBL/GenBank/DDBJ databases">
        <title>Alteromonas lipolytica, a new species isolated from sea water.</title>
        <authorList>
            <person name="Wu Y.-H."/>
            <person name="Cheng H."/>
            <person name="Xu X.-W."/>
        </authorList>
    </citation>
    <scope>NUCLEOTIDE SEQUENCE [LARGE SCALE GENOMIC DNA]</scope>
    <source>
        <strain evidence="1 2">JW12</strain>
    </source>
</reference>
<organism evidence="1 2">
    <name type="scientific">Alteromonas lipolytica</name>
    <dbReference type="NCBI Taxonomy" id="1856405"/>
    <lineage>
        <taxon>Bacteria</taxon>
        <taxon>Pseudomonadati</taxon>
        <taxon>Pseudomonadota</taxon>
        <taxon>Gammaproteobacteria</taxon>
        <taxon>Alteromonadales</taxon>
        <taxon>Alteromonadaceae</taxon>
        <taxon>Alteromonas/Salinimonas group</taxon>
        <taxon>Alteromonas</taxon>
    </lineage>
</organism>
<dbReference type="Pfam" id="PF11743">
    <property type="entry name" value="DUF3301"/>
    <property type="match status" value="1"/>
</dbReference>
<gene>
    <name evidence="1" type="ORF">BFC17_22045</name>
</gene>
<keyword evidence="2" id="KW-1185">Reference proteome</keyword>
<dbReference type="Proteomes" id="UP000176037">
    <property type="component" value="Unassembled WGS sequence"/>
</dbReference>
<accession>A0A1E8FE74</accession>
<evidence type="ECO:0000313" key="2">
    <source>
        <dbReference type="Proteomes" id="UP000176037"/>
    </source>
</evidence>
<dbReference type="InterPro" id="IPR021732">
    <property type="entry name" value="DUF3301"/>
</dbReference>
<dbReference type="AlphaFoldDB" id="A0A1E8FE74"/>
<dbReference type="EMBL" id="MJIC01000014">
    <property type="protein sequence ID" value="OFI34220.1"/>
    <property type="molecule type" value="Genomic_DNA"/>
</dbReference>
<name>A0A1E8FE74_9ALTE</name>